<accession>U6GTR7</accession>
<name>U6GTR7_EIMAC</name>
<evidence type="ECO:0000256" key="1">
    <source>
        <dbReference type="ARBA" id="ARBA00004141"/>
    </source>
</evidence>
<feature type="compositionally biased region" description="Basic and acidic residues" evidence="6">
    <location>
        <begin position="226"/>
        <end position="241"/>
    </location>
</feature>
<dbReference type="RefSeq" id="XP_013248007.1">
    <property type="nucleotide sequence ID" value="XM_013392553.1"/>
</dbReference>
<keyword evidence="8" id="KW-1185">Reference proteome</keyword>
<feature type="region of interest" description="Disordered" evidence="6">
    <location>
        <begin position="272"/>
        <end position="293"/>
    </location>
</feature>
<dbReference type="VEuPathDB" id="ToxoDB:EAH_00067300"/>
<dbReference type="GeneID" id="25274800"/>
<keyword evidence="2" id="KW-0813">Transport</keyword>
<sequence>MSTVNNPGAGPQTESSNFTLVQYLRLCTPRKFIRVKVYLPPTWRCRLEVKVGILKQLRESPQRRWALRAKQQQLRCQKEQLEQTVRVHVALFDSVIVWQLNIRIGIPDKLMLLWGGAAVYHLLLTLSCMTSSLTVPRNCPRKHESTVYAITSGVPNLGSTCSTMQGAAAIEVASIQVKETARGAATSTSFPTLFSSHSLFCLVHAFRAPTSCCQRRPSRHAAAPAEKQETASKGRSTDKSKTPCNPSQGILTAEPPCDAASETLALQASVRGDKEEVAAVGGGAGSRPGNVEV</sequence>
<keyword evidence="4" id="KW-1133">Transmembrane helix</keyword>
<evidence type="ECO:0000256" key="6">
    <source>
        <dbReference type="SAM" id="MobiDB-lite"/>
    </source>
</evidence>
<dbReference type="GO" id="GO:0016020">
    <property type="term" value="C:membrane"/>
    <property type="evidence" value="ECO:0007669"/>
    <property type="project" value="UniProtKB-SubCell"/>
</dbReference>
<dbReference type="EMBL" id="HG672661">
    <property type="protein sequence ID" value="CDI82683.1"/>
    <property type="molecule type" value="Genomic_DNA"/>
</dbReference>
<protein>
    <submittedName>
        <fullName evidence="7">Uncharacterized protein</fullName>
    </submittedName>
</protein>
<dbReference type="Pfam" id="PF03092">
    <property type="entry name" value="BT1"/>
    <property type="match status" value="1"/>
</dbReference>
<reference evidence="7" key="1">
    <citation type="submission" date="2013-10" db="EMBL/GenBank/DDBJ databases">
        <title>Genomic analysis of the causative agents of coccidiosis in chickens.</title>
        <authorList>
            <person name="Reid A.J."/>
            <person name="Blake D."/>
            <person name="Billington K."/>
            <person name="Browne H."/>
            <person name="Dunn M."/>
            <person name="Hung S."/>
            <person name="Kawahara F."/>
            <person name="Miranda-Saavedra D."/>
            <person name="Mourier T."/>
            <person name="Nagra H."/>
            <person name="Otto T.D."/>
            <person name="Rawlings N."/>
            <person name="Sanchez A."/>
            <person name="Sanders M."/>
            <person name="Subramaniam C."/>
            <person name="Tay Y."/>
            <person name="Dear P."/>
            <person name="Doerig C."/>
            <person name="Gruber A."/>
            <person name="Parkinson J."/>
            <person name="Shirley M."/>
            <person name="Wan K.L."/>
            <person name="Berriman M."/>
            <person name="Tomley F."/>
            <person name="Pain A."/>
        </authorList>
    </citation>
    <scope>NUCLEOTIDE SEQUENCE [LARGE SCALE GENOMIC DNA]</scope>
    <source>
        <strain evidence="7">Houghton</strain>
    </source>
</reference>
<dbReference type="InterPro" id="IPR039309">
    <property type="entry name" value="BT1"/>
</dbReference>
<keyword evidence="3" id="KW-0812">Transmembrane</keyword>
<evidence type="ECO:0000313" key="8">
    <source>
        <dbReference type="Proteomes" id="UP000018050"/>
    </source>
</evidence>
<reference evidence="7" key="2">
    <citation type="submission" date="2013-10" db="EMBL/GenBank/DDBJ databases">
        <authorList>
            <person name="Aslett M."/>
        </authorList>
    </citation>
    <scope>NUCLEOTIDE SEQUENCE [LARGE SCALE GENOMIC DNA]</scope>
    <source>
        <strain evidence="7">Houghton</strain>
    </source>
</reference>
<dbReference type="AlphaFoldDB" id="U6GTR7"/>
<evidence type="ECO:0000256" key="3">
    <source>
        <dbReference type="ARBA" id="ARBA00022692"/>
    </source>
</evidence>
<dbReference type="Proteomes" id="UP000018050">
    <property type="component" value="Unassembled WGS sequence"/>
</dbReference>
<evidence type="ECO:0000313" key="7">
    <source>
        <dbReference type="EMBL" id="CDI82683.1"/>
    </source>
</evidence>
<feature type="region of interest" description="Disordered" evidence="6">
    <location>
        <begin position="217"/>
        <end position="256"/>
    </location>
</feature>
<keyword evidence="5" id="KW-0472">Membrane</keyword>
<evidence type="ECO:0000256" key="5">
    <source>
        <dbReference type="ARBA" id="ARBA00023136"/>
    </source>
</evidence>
<comment type="subcellular location">
    <subcellularLocation>
        <location evidence="1">Membrane</location>
        <topology evidence="1">Multi-pass membrane protein</topology>
    </subcellularLocation>
</comment>
<organism evidence="7 8">
    <name type="scientific">Eimeria acervulina</name>
    <name type="common">Coccidian parasite</name>
    <dbReference type="NCBI Taxonomy" id="5801"/>
    <lineage>
        <taxon>Eukaryota</taxon>
        <taxon>Sar</taxon>
        <taxon>Alveolata</taxon>
        <taxon>Apicomplexa</taxon>
        <taxon>Conoidasida</taxon>
        <taxon>Coccidia</taxon>
        <taxon>Eucoccidiorida</taxon>
        <taxon>Eimeriorina</taxon>
        <taxon>Eimeriidae</taxon>
        <taxon>Eimeria</taxon>
    </lineage>
</organism>
<gene>
    <name evidence="7" type="ORF">EAH_00067300</name>
</gene>
<evidence type="ECO:0000256" key="4">
    <source>
        <dbReference type="ARBA" id="ARBA00022989"/>
    </source>
</evidence>
<proteinExistence type="predicted"/>
<evidence type="ECO:0000256" key="2">
    <source>
        <dbReference type="ARBA" id="ARBA00022448"/>
    </source>
</evidence>